<keyword evidence="2" id="KW-1185">Reference proteome</keyword>
<name>A0A9E7T0Y1_9CAUD</name>
<accession>A0A9E7T0Y1</accession>
<keyword evidence="1" id="KW-0418">Kinase</keyword>
<evidence type="ECO:0000313" key="2">
    <source>
        <dbReference type="Proteomes" id="UP001060072"/>
    </source>
</evidence>
<evidence type="ECO:0000313" key="1">
    <source>
        <dbReference type="EMBL" id="UTQ78147.1"/>
    </source>
</evidence>
<dbReference type="Pfam" id="PF21448">
    <property type="entry name" value="DNMK"/>
    <property type="match status" value="1"/>
</dbReference>
<dbReference type="EMBL" id="ON604651">
    <property type="protein sequence ID" value="UTQ78147.1"/>
    <property type="molecule type" value="Genomic_DNA"/>
</dbReference>
<sequence>MSNKPIIISLSAPRPQSGKDTLANQLVEHFGKDRVATVAFGDYLRDCVSHLFGAVYASAVREMLDDSRKDEPSKLCRGINIVHAEYREFLVQKGINLYTHQTPRFHMQMFGNDFIKGHMGLTDFWVDVVDRRIAWLMRTKPNLKYIIVTDTRSPNEFEWLSHHGAEFFMVKRAGFPKDKHDDRSTVHPVETHADSWKYDKVLWNHFGEPERLLDQCLSYFDL</sequence>
<dbReference type="InterPro" id="IPR027417">
    <property type="entry name" value="P-loop_NTPase"/>
</dbReference>
<dbReference type="Gene3D" id="3.40.50.300">
    <property type="entry name" value="P-loop containing nucleotide triphosphate hydrolases"/>
    <property type="match status" value="1"/>
</dbReference>
<organism evidence="1 2">
    <name type="scientific">Aeromonas phage JELG-KS1</name>
    <dbReference type="NCBI Taxonomy" id="2951233"/>
    <lineage>
        <taxon>Viruses</taxon>
        <taxon>Duplodnaviria</taxon>
        <taxon>Heunggongvirae</taxon>
        <taxon>Uroviricota</taxon>
        <taxon>Caudoviricetes</taxon>
        <taxon>Autographivirales</taxon>
        <taxon>Autotranscriptaviridae</taxon>
        <taxon>Studiervirinae</taxon>
        <taxon>Jelgvirus</taxon>
        <taxon>Jelgvirus JELGKS1</taxon>
    </lineage>
</organism>
<dbReference type="InterPro" id="IPR048444">
    <property type="entry name" value="DNMK"/>
</dbReference>
<proteinExistence type="predicted"/>
<dbReference type="GO" id="GO:0016301">
    <property type="term" value="F:kinase activity"/>
    <property type="evidence" value="ECO:0007669"/>
    <property type="project" value="UniProtKB-KW"/>
</dbReference>
<keyword evidence="1" id="KW-0808">Transferase</keyword>
<protein>
    <submittedName>
        <fullName evidence="1">Deoxynucleoside monophosphate kinase</fullName>
    </submittedName>
</protein>
<dbReference type="Proteomes" id="UP001060072">
    <property type="component" value="Segment"/>
</dbReference>
<reference evidence="1" key="1">
    <citation type="submission" date="2022-05" db="EMBL/GenBank/DDBJ databases">
        <title>Complete genome sequence of Aeromonas phage JELG-KS1.</title>
        <authorList>
            <person name="Svanberga K."/>
            <person name="Dislers A."/>
            <person name="Kazaks A."/>
            <person name="Zrelovs N."/>
        </authorList>
    </citation>
    <scope>NUCLEOTIDE SEQUENCE</scope>
</reference>